<evidence type="ECO:0000313" key="2">
    <source>
        <dbReference type="Proteomes" id="UP000001889"/>
    </source>
</evidence>
<keyword evidence="2" id="KW-1185">Reference proteome</keyword>
<dbReference type="HOGENOM" id="CLU_3097127_0_0_6"/>
<dbReference type="AlphaFoldDB" id="D2TUM0"/>
<gene>
    <name evidence="1" type="ordered locus">ROD_25461</name>
</gene>
<organism evidence="1 2">
    <name type="scientific">Citrobacter rodentium (strain ICC168)</name>
    <name type="common">Citrobacter freundii biotype 4280</name>
    <dbReference type="NCBI Taxonomy" id="637910"/>
    <lineage>
        <taxon>Bacteria</taxon>
        <taxon>Pseudomonadati</taxon>
        <taxon>Pseudomonadota</taxon>
        <taxon>Gammaproteobacteria</taxon>
        <taxon>Enterobacterales</taxon>
        <taxon>Enterobacteriaceae</taxon>
        <taxon>Citrobacter</taxon>
    </lineage>
</organism>
<proteinExistence type="predicted"/>
<dbReference type="Proteomes" id="UP000001889">
    <property type="component" value="Chromosome"/>
</dbReference>
<dbReference type="STRING" id="637910.ROD_25461"/>
<reference evidence="1 2" key="1">
    <citation type="journal article" date="2010" name="J. Bacteriol.">
        <title>The Citrobacter rodentium genome sequence reveals convergent evolution with human pathogenic Escherichia coli.</title>
        <authorList>
            <person name="Petty N.K."/>
            <person name="Bulgin R."/>
            <person name="Crepin V.F."/>
            <person name="Cerdeno-Tarraga A.M."/>
            <person name="Schroeder G.N."/>
            <person name="Quail M.A."/>
            <person name="Lennard N."/>
            <person name="Corton C."/>
            <person name="Barron A."/>
            <person name="Clark L."/>
            <person name="Toribio A.L."/>
            <person name="Parkhill J."/>
            <person name="Dougan G."/>
            <person name="Frankel G."/>
            <person name="Thomson N.R."/>
        </authorList>
    </citation>
    <scope>NUCLEOTIDE SEQUENCE [LARGE SCALE GENOMIC DNA]</scope>
    <source>
        <strain evidence="1 2">ICC168</strain>
    </source>
</reference>
<evidence type="ECO:0000313" key="1">
    <source>
        <dbReference type="EMBL" id="CBG89289.1"/>
    </source>
</evidence>
<dbReference type="EMBL" id="FN543502">
    <property type="protein sequence ID" value="CBG89289.1"/>
    <property type="molecule type" value="Genomic_DNA"/>
</dbReference>
<name>D2TUM0_CITRI</name>
<accession>D2TUM0</accession>
<protein>
    <submittedName>
        <fullName evidence="1">Uncharacterized protein</fullName>
    </submittedName>
</protein>
<sequence>MICIFINFSLTNQASLPRFAIPPQLCDLPFSTTGAIAFLVYHTSNQVINKK</sequence>
<dbReference type="KEGG" id="cro:ROD_25461"/>